<keyword evidence="1" id="KW-0378">Hydrolase</keyword>
<dbReference type="InterPro" id="IPR002508">
    <property type="entry name" value="MurNAc-LAA_cat"/>
</dbReference>
<reference evidence="4 5" key="1">
    <citation type="submission" date="2020-03" db="EMBL/GenBank/DDBJ databases">
        <title>Draft Genome Sequence of 2-Methylisoborneol Producing Pseudanabaena yagii Strain GIHE-NHR1 Isolated from North Han River in South Korea.</title>
        <authorList>
            <person name="Jeong J."/>
        </authorList>
    </citation>
    <scope>NUCLEOTIDE SEQUENCE [LARGE SCALE GENOMIC DNA]</scope>
    <source>
        <strain evidence="4 5">GIHE-NHR1</strain>
    </source>
</reference>
<dbReference type="EMBL" id="JAAVJL010000001">
    <property type="protein sequence ID" value="NMF58911.1"/>
    <property type="molecule type" value="Genomic_DNA"/>
</dbReference>
<dbReference type="InterPro" id="IPR050695">
    <property type="entry name" value="N-acetylmuramoyl_amidase_3"/>
</dbReference>
<comment type="caution">
    <text evidence="4">The sequence shown here is derived from an EMBL/GenBank/DDBJ whole genome shotgun (WGS) entry which is preliminary data.</text>
</comment>
<dbReference type="Proteomes" id="UP000738376">
    <property type="component" value="Unassembled WGS sequence"/>
</dbReference>
<dbReference type="SMART" id="SM00646">
    <property type="entry name" value="Ami_3"/>
    <property type="match status" value="1"/>
</dbReference>
<feature type="region of interest" description="Disordered" evidence="2">
    <location>
        <begin position="177"/>
        <end position="196"/>
    </location>
</feature>
<sequence length="380" mass="41560">MQYRQLAVGVCISIASSYIETIFSSKIEAHELSFHATRDRLIQTIPIASTPNTPRPVPVEVSNRPSEITRLSFSTNGQVIIEANQSLSYQTTIDRTSGMYKVTIPNTKIAANFQRPTLAANSPIERIRLEQVGNSLEISIKTIAGWQIRETQRLNNQQIKLQVSLNSVLQSPKPISQTNPIPLPNSNATPLPQNTGDRRRGVILVDAGHGGRDPGAVANGVREKDIVLPISLILGQSLQSMGFTVYYTRTNDVEIDLEPRVALAERVNADVFVSIHANSLSSLNSAVNGVETFHARGSTVGRELASYVQSQIIASTGANDRKAKAAGFYLLTRTSMPAILVETGFVTNPREAANLSDPNYQKLMAEAIAKGIDQFMRVRR</sequence>
<feature type="compositionally biased region" description="Polar residues" evidence="2">
    <location>
        <begin position="177"/>
        <end position="195"/>
    </location>
</feature>
<evidence type="ECO:0000313" key="5">
    <source>
        <dbReference type="Proteomes" id="UP000738376"/>
    </source>
</evidence>
<gene>
    <name evidence="4" type="ORF">HC246_12960</name>
</gene>
<dbReference type="InterPro" id="IPR021731">
    <property type="entry name" value="AMIN_dom"/>
</dbReference>
<feature type="domain" description="MurNAc-LAA" evidence="3">
    <location>
        <begin position="261"/>
        <end position="373"/>
    </location>
</feature>
<evidence type="ECO:0000313" key="4">
    <source>
        <dbReference type="EMBL" id="NMF58911.1"/>
    </source>
</evidence>
<dbReference type="Pfam" id="PF01520">
    <property type="entry name" value="Amidase_3"/>
    <property type="match status" value="1"/>
</dbReference>
<dbReference type="Pfam" id="PF11741">
    <property type="entry name" value="AMIN"/>
    <property type="match status" value="1"/>
</dbReference>
<keyword evidence="5" id="KW-1185">Reference proteome</keyword>
<dbReference type="PANTHER" id="PTHR30404:SF0">
    <property type="entry name" value="N-ACETYLMURAMOYL-L-ALANINE AMIDASE AMIC"/>
    <property type="match status" value="1"/>
</dbReference>
<organism evidence="4 5">
    <name type="scientific">Pseudanabaena yagii GIHE-NHR1</name>
    <dbReference type="NCBI Taxonomy" id="2722753"/>
    <lineage>
        <taxon>Bacteria</taxon>
        <taxon>Bacillati</taxon>
        <taxon>Cyanobacteriota</taxon>
        <taxon>Cyanophyceae</taxon>
        <taxon>Pseudanabaenales</taxon>
        <taxon>Pseudanabaenaceae</taxon>
        <taxon>Pseudanabaena</taxon>
        <taxon>Pseudanabaena yagii</taxon>
    </lineage>
</organism>
<proteinExistence type="predicted"/>
<evidence type="ECO:0000256" key="2">
    <source>
        <dbReference type="SAM" id="MobiDB-lite"/>
    </source>
</evidence>
<dbReference type="PANTHER" id="PTHR30404">
    <property type="entry name" value="N-ACETYLMURAMOYL-L-ALANINE AMIDASE"/>
    <property type="match status" value="1"/>
</dbReference>
<dbReference type="SUPFAM" id="SSF53187">
    <property type="entry name" value="Zn-dependent exopeptidases"/>
    <property type="match status" value="1"/>
</dbReference>
<dbReference type="RefSeq" id="WP_169363751.1">
    <property type="nucleotide sequence ID" value="NZ_JAAVJL010000001.1"/>
</dbReference>
<dbReference type="CDD" id="cd02696">
    <property type="entry name" value="MurNAc-LAA"/>
    <property type="match status" value="1"/>
</dbReference>
<name>A0ABX1LTU5_9CYAN</name>
<accession>A0ABX1LTU5</accession>
<protein>
    <submittedName>
        <fullName evidence="4">N-acetylmuramoyl-L-alanine amidase</fullName>
    </submittedName>
</protein>
<evidence type="ECO:0000259" key="3">
    <source>
        <dbReference type="SMART" id="SM00646"/>
    </source>
</evidence>
<evidence type="ECO:0000256" key="1">
    <source>
        <dbReference type="ARBA" id="ARBA00022801"/>
    </source>
</evidence>
<dbReference type="Gene3D" id="3.40.630.40">
    <property type="entry name" value="Zn-dependent exopeptidases"/>
    <property type="match status" value="1"/>
</dbReference>